<evidence type="ECO:0000313" key="2">
    <source>
        <dbReference type="EMBL" id="SHL34451.1"/>
    </source>
</evidence>
<sequence>MNLLTPRQASLVADNVYNTLTLNLDMAEMAKRAAASMNDVAQLFDFSSAKGYQGNSGVAIRSQTGFAYAADGIGGRQGEMLIAFRGTQTLADVVTDAHGDLQRGPSTWPVHSGFNNTFMSMRDEVMQFLRGKNPSAIHLVGHSLGGAIATLMADHLSELGAGSVRLYTFGCPRVGTAGFARHLTGKLGVGNINRVFHDSDVVPMVPLFPFLHLPVEGDTCKLPWGGLVSGDAHRMPNYMNSVKDASWTGLRRLERSQFEQDIEAWLDSASNGGVLQLSSATFWMLSSGISWVLKQILSVAGGALGMFLGTSLTVVDQIAAILIQGVRIGKELAEQVRNLVVRIFQFLGRPLPTASDITSAFLRWMLSLLFTTISNLARKALNSIGQLRS</sequence>
<dbReference type="Gene3D" id="3.40.50.1820">
    <property type="entry name" value="alpha/beta hydrolase"/>
    <property type="match status" value="1"/>
</dbReference>
<dbReference type="InterPro" id="IPR051218">
    <property type="entry name" value="Sec_MonoDiacylglyc_Lipase"/>
</dbReference>
<evidence type="ECO:0000259" key="1">
    <source>
        <dbReference type="Pfam" id="PF01764"/>
    </source>
</evidence>
<dbReference type="Proteomes" id="UP000184305">
    <property type="component" value="Unassembled WGS sequence"/>
</dbReference>
<dbReference type="Pfam" id="PF01764">
    <property type="entry name" value="Lipase_3"/>
    <property type="match status" value="1"/>
</dbReference>
<name>A0A1M6ZVD1_9GAMM</name>
<dbReference type="AlphaFoldDB" id="A0A1M6ZVD1"/>
<dbReference type="InterPro" id="IPR029058">
    <property type="entry name" value="AB_hydrolase_fold"/>
</dbReference>
<dbReference type="CDD" id="cd00519">
    <property type="entry name" value="Lipase_3"/>
    <property type="match status" value="1"/>
</dbReference>
<feature type="domain" description="Fungal lipase-type" evidence="1">
    <location>
        <begin position="82"/>
        <end position="207"/>
    </location>
</feature>
<dbReference type="PANTHER" id="PTHR45856:SF24">
    <property type="entry name" value="FUNGAL LIPASE-LIKE DOMAIN-CONTAINING PROTEIN"/>
    <property type="match status" value="1"/>
</dbReference>
<reference evidence="3" key="1">
    <citation type="submission" date="2016-11" db="EMBL/GenBank/DDBJ databases">
        <authorList>
            <person name="Varghese N."/>
            <person name="Submissions S."/>
        </authorList>
    </citation>
    <scope>NUCLEOTIDE SEQUENCE [LARGE SCALE GENOMIC DNA]</scope>
    <source>
        <strain evidence="3">CECT 8089</strain>
    </source>
</reference>
<accession>A0A1M6ZVD1</accession>
<dbReference type="SUPFAM" id="SSF53474">
    <property type="entry name" value="alpha/beta-Hydrolases"/>
    <property type="match status" value="1"/>
</dbReference>
<dbReference type="InterPro" id="IPR002921">
    <property type="entry name" value="Fungal_lipase-type"/>
</dbReference>
<organism evidence="2 3">
    <name type="scientific">Phytopseudomonas punonensis</name>
    <dbReference type="NCBI Taxonomy" id="1220495"/>
    <lineage>
        <taxon>Bacteria</taxon>
        <taxon>Pseudomonadati</taxon>
        <taxon>Pseudomonadota</taxon>
        <taxon>Gammaproteobacteria</taxon>
        <taxon>Pseudomonadales</taxon>
        <taxon>Pseudomonadaceae</taxon>
        <taxon>Phytopseudomonas</taxon>
    </lineage>
</organism>
<dbReference type="STRING" id="1220495.SAMN05216288_1704"/>
<dbReference type="OrthoDB" id="5562330at2"/>
<dbReference type="PANTHER" id="PTHR45856">
    <property type="entry name" value="ALPHA/BETA-HYDROLASES SUPERFAMILY PROTEIN"/>
    <property type="match status" value="1"/>
</dbReference>
<gene>
    <name evidence="2" type="ORF">SAMN05216288_1704</name>
</gene>
<proteinExistence type="predicted"/>
<dbReference type="RefSeq" id="WP_073263168.1">
    <property type="nucleotide sequence ID" value="NZ_FRBQ01000001.1"/>
</dbReference>
<dbReference type="GO" id="GO:0006629">
    <property type="term" value="P:lipid metabolic process"/>
    <property type="evidence" value="ECO:0007669"/>
    <property type="project" value="InterPro"/>
</dbReference>
<evidence type="ECO:0000313" key="3">
    <source>
        <dbReference type="Proteomes" id="UP000184305"/>
    </source>
</evidence>
<protein>
    <submittedName>
        <fullName evidence="2">Lipase (Class 3)</fullName>
    </submittedName>
</protein>
<keyword evidence="3" id="KW-1185">Reference proteome</keyword>
<dbReference type="EMBL" id="FRBQ01000001">
    <property type="protein sequence ID" value="SHL34451.1"/>
    <property type="molecule type" value="Genomic_DNA"/>
</dbReference>